<evidence type="ECO:0000256" key="7">
    <source>
        <dbReference type="ARBA" id="ARBA00019373"/>
    </source>
</evidence>
<keyword evidence="15 19" id="KW-0472">Membrane</keyword>
<feature type="transmembrane region" description="Helical" evidence="19">
    <location>
        <begin position="175"/>
        <end position="194"/>
    </location>
</feature>
<feature type="transmembrane region" description="Helical" evidence="19">
    <location>
        <begin position="200"/>
        <end position="219"/>
    </location>
</feature>
<evidence type="ECO:0000256" key="13">
    <source>
        <dbReference type="ARBA" id="ARBA00022989"/>
    </source>
</evidence>
<dbReference type="Pfam" id="PF01148">
    <property type="entry name" value="CTP_transf_1"/>
    <property type="match status" value="1"/>
</dbReference>
<evidence type="ECO:0000256" key="19">
    <source>
        <dbReference type="SAM" id="Phobius"/>
    </source>
</evidence>
<dbReference type="UniPathway" id="UPA00557">
    <property type="reaction ID" value="UER00614"/>
</dbReference>
<feature type="transmembrane region" description="Helical" evidence="19">
    <location>
        <begin position="134"/>
        <end position="154"/>
    </location>
</feature>
<keyword evidence="16" id="KW-0594">Phospholipid biosynthesis</keyword>
<dbReference type="AlphaFoldDB" id="A0A521CBB8"/>
<evidence type="ECO:0000313" key="20">
    <source>
        <dbReference type="EMBL" id="SMO56655.1"/>
    </source>
</evidence>
<comment type="catalytic activity">
    <reaction evidence="1 18">
        <text>a 1,2-diacyl-sn-glycero-3-phosphate + CTP + H(+) = a CDP-1,2-diacyl-sn-glycerol + diphosphate</text>
        <dbReference type="Rhea" id="RHEA:16229"/>
        <dbReference type="ChEBI" id="CHEBI:15378"/>
        <dbReference type="ChEBI" id="CHEBI:33019"/>
        <dbReference type="ChEBI" id="CHEBI:37563"/>
        <dbReference type="ChEBI" id="CHEBI:58332"/>
        <dbReference type="ChEBI" id="CHEBI:58608"/>
        <dbReference type="EC" id="2.7.7.41"/>
    </reaction>
</comment>
<dbReference type="EMBL" id="FXTP01000005">
    <property type="protein sequence ID" value="SMO56655.1"/>
    <property type="molecule type" value="Genomic_DNA"/>
</dbReference>
<comment type="subcellular location">
    <subcellularLocation>
        <location evidence="2">Cell membrane</location>
        <topology evidence="2">Multi-pass membrane protein</topology>
    </subcellularLocation>
</comment>
<organism evidence="20 21">
    <name type="scientific">Gracilimonas mengyeensis</name>
    <dbReference type="NCBI Taxonomy" id="1302730"/>
    <lineage>
        <taxon>Bacteria</taxon>
        <taxon>Pseudomonadati</taxon>
        <taxon>Balneolota</taxon>
        <taxon>Balneolia</taxon>
        <taxon>Balneolales</taxon>
        <taxon>Balneolaceae</taxon>
        <taxon>Gracilimonas</taxon>
    </lineage>
</organism>
<dbReference type="GO" id="GO:0004605">
    <property type="term" value="F:phosphatidate cytidylyltransferase activity"/>
    <property type="evidence" value="ECO:0007669"/>
    <property type="project" value="UniProtKB-EC"/>
</dbReference>
<keyword evidence="13 19" id="KW-1133">Transmembrane helix</keyword>
<dbReference type="EC" id="2.7.7.41" evidence="6 18"/>
<keyword evidence="12 18" id="KW-0548">Nucleotidyltransferase</keyword>
<evidence type="ECO:0000256" key="1">
    <source>
        <dbReference type="ARBA" id="ARBA00001698"/>
    </source>
</evidence>
<keyword evidence="10 18" id="KW-0808">Transferase</keyword>
<dbReference type="RefSeq" id="WP_142453842.1">
    <property type="nucleotide sequence ID" value="NZ_FXTP01000005.1"/>
</dbReference>
<evidence type="ECO:0000313" key="21">
    <source>
        <dbReference type="Proteomes" id="UP000317557"/>
    </source>
</evidence>
<evidence type="ECO:0000256" key="4">
    <source>
        <dbReference type="ARBA" id="ARBA00005189"/>
    </source>
</evidence>
<dbReference type="PANTHER" id="PTHR46382">
    <property type="entry name" value="PHOSPHATIDATE CYTIDYLYLTRANSFERASE"/>
    <property type="match status" value="1"/>
</dbReference>
<feature type="transmembrane region" description="Helical" evidence="19">
    <location>
        <begin position="9"/>
        <end position="30"/>
    </location>
</feature>
<evidence type="ECO:0000256" key="14">
    <source>
        <dbReference type="ARBA" id="ARBA00023098"/>
    </source>
</evidence>
<dbReference type="OrthoDB" id="9799199at2"/>
<evidence type="ECO:0000256" key="5">
    <source>
        <dbReference type="ARBA" id="ARBA00010185"/>
    </source>
</evidence>
<dbReference type="PROSITE" id="PS01315">
    <property type="entry name" value="CDS"/>
    <property type="match status" value="1"/>
</dbReference>
<accession>A0A521CBB8</accession>
<sequence length="274" mass="29823">MASDLTKRVLFAVPAAILFIFVTWMGGWYFKGFIILIGFFIQQEVIRLLDGSGQITDAWFPYTIGLWVMLFPVLPFPFEIGLAIMLLFVALQTFDQSGDSITKLSTTFFAGLYAPVGLLALMLIRETGSHPNGFLLTVATVLMVWGDDVFAYFGGKAFGKRPLAPLISPNKTVEGFLSGYVGCVAGLALAMYAIPLDSAFSFVMLCPLILLVGTFGPIGDLIESKMKRKAGVKDSSKLLPGHGGFFDRFDALILAAPAVYVYISIIIGFGYVTF</sequence>
<keyword evidence="9" id="KW-0444">Lipid biosynthesis</keyword>
<evidence type="ECO:0000256" key="18">
    <source>
        <dbReference type="RuleBase" id="RU003938"/>
    </source>
</evidence>
<dbReference type="PANTHER" id="PTHR46382:SF1">
    <property type="entry name" value="PHOSPHATIDATE CYTIDYLYLTRANSFERASE"/>
    <property type="match status" value="1"/>
</dbReference>
<evidence type="ECO:0000256" key="16">
    <source>
        <dbReference type="ARBA" id="ARBA00023209"/>
    </source>
</evidence>
<evidence type="ECO:0000256" key="9">
    <source>
        <dbReference type="ARBA" id="ARBA00022516"/>
    </source>
</evidence>
<protein>
    <recommendedName>
        <fullName evidence="7 18">Phosphatidate cytidylyltransferase</fullName>
        <ecNumber evidence="6 18">2.7.7.41</ecNumber>
    </recommendedName>
</protein>
<dbReference type="GO" id="GO:0016024">
    <property type="term" value="P:CDP-diacylglycerol biosynthetic process"/>
    <property type="evidence" value="ECO:0007669"/>
    <property type="project" value="UniProtKB-UniPathway"/>
</dbReference>
<feature type="transmembrane region" description="Helical" evidence="19">
    <location>
        <begin position="251"/>
        <end position="272"/>
    </location>
</feature>
<dbReference type="Proteomes" id="UP000317557">
    <property type="component" value="Unassembled WGS sequence"/>
</dbReference>
<reference evidence="20 21" key="1">
    <citation type="submission" date="2017-05" db="EMBL/GenBank/DDBJ databases">
        <authorList>
            <person name="Varghese N."/>
            <person name="Submissions S."/>
        </authorList>
    </citation>
    <scope>NUCLEOTIDE SEQUENCE [LARGE SCALE GENOMIC DNA]</scope>
    <source>
        <strain evidence="20 21">DSM 21985</strain>
    </source>
</reference>
<dbReference type="InterPro" id="IPR000374">
    <property type="entry name" value="PC_trans"/>
</dbReference>
<evidence type="ECO:0000256" key="2">
    <source>
        <dbReference type="ARBA" id="ARBA00004651"/>
    </source>
</evidence>
<evidence type="ECO:0000256" key="11">
    <source>
        <dbReference type="ARBA" id="ARBA00022692"/>
    </source>
</evidence>
<evidence type="ECO:0000256" key="15">
    <source>
        <dbReference type="ARBA" id="ARBA00023136"/>
    </source>
</evidence>
<evidence type="ECO:0000256" key="12">
    <source>
        <dbReference type="ARBA" id="ARBA00022695"/>
    </source>
</evidence>
<keyword evidence="14" id="KW-0443">Lipid metabolism</keyword>
<evidence type="ECO:0000256" key="8">
    <source>
        <dbReference type="ARBA" id="ARBA00022475"/>
    </source>
</evidence>
<comment type="pathway">
    <text evidence="4">Lipid metabolism.</text>
</comment>
<proteinExistence type="inferred from homology"/>
<feature type="transmembrane region" description="Helical" evidence="19">
    <location>
        <begin position="64"/>
        <end position="89"/>
    </location>
</feature>
<gene>
    <name evidence="20" type="ORF">SAMN06265219_10510</name>
</gene>
<keyword evidence="21" id="KW-1185">Reference proteome</keyword>
<evidence type="ECO:0000256" key="6">
    <source>
        <dbReference type="ARBA" id="ARBA00012487"/>
    </source>
</evidence>
<evidence type="ECO:0000256" key="3">
    <source>
        <dbReference type="ARBA" id="ARBA00005119"/>
    </source>
</evidence>
<keyword evidence="17" id="KW-1208">Phospholipid metabolism</keyword>
<comment type="similarity">
    <text evidence="5 18">Belongs to the CDS family.</text>
</comment>
<feature type="transmembrane region" description="Helical" evidence="19">
    <location>
        <begin position="101"/>
        <end position="122"/>
    </location>
</feature>
<evidence type="ECO:0000256" key="10">
    <source>
        <dbReference type="ARBA" id="ARBA00022679"/>
    </source>
</evidence>
<comment type="pathway">
    <text evidence="3 18">Phospholipid metabolism; CDP-diacylglycerol biosynthesis; CDP-diacylglycerol from sn-glycerol 3-phosphate: step 3/3.</text>
</comment>
<dbReference type="GO" id="GO:0005886">
    <property type="term" value="C:plasma membrane"/>
    <property type="evidence" value="ECO:0007669"/>
    <property type="project" value="UniProtKB-SubCell"/>
</dbReference>
<keyword evidence="8" id="KW-1003">Cell membrane</keyword>
<keyword evidence="11 18" id="KW-0812">Transmembrane</keyword>
<name>A0A521CBB8_9BACT</name>
<evidence type="ECO:0000256" key="17">
    <source>
        <dbReference type="ARBA" id="ARBA00023264"/>
    </source>
</evidence>